<dbReference type="CDD" id="cd06261">
    <property type="entry name" value="TM_PBP2"/>
    <property type="match status" value="1"/>
</dbReference>
<evidence type="ECO:0000256" key="6">
    <source>
        <dbReference type="ARBA" id="ARBA00023136"/>
    </source>
</evidence>
<dbReference type="Pfam" id="PF00528">
    <property type="entry name" value="BPD_transp_1"/>
    <property type="match status" value="1"/>
</dbReference>
<dbReference type="InterPro" id="IPR000515">
    <property type="entry name" value="MetI-like"/>
</dbReference>
<comment type="similarity">
    <text evidence="7">Belongs to the binding-protein-dependent transport system permease family.</text>
</comment>
<keyword evidence="10" id="KW-1185">Reference proteome</keyword>
<evidence type="ECO:0000256" key="4">
    <source>
        <dbReference type="ARBA" id="ARBA00022692"/>
    </source>
</evidence>
<dbReference type="PANTHER" id="PTHR43163">
    <property type="entry name" value="DIPEPTIDE TRANSPORT SYSTEM PERMEASE PROTEIN DPPB-RELATED"/>
    <property type="match status" value="1"/>
</dbReference>
<comment type="caution">
    <text evidence="9">The sequence shown here is derived from an EMBL/GenBank/DDBJ whole genome shotgun (WGS) entry which is preliminary data.</text>
</comment>
<dbReference type="RefSeq" id="WP_223094887.1">
    <property type="nucleotide sequence ID" value="NZ_CP061913.1"/>
</dbReference>
<feature type="transmembrane region" description="Helical" evidence="7">
    <location>
        <begin position="210"/>
        <end position="229"/>
    </location>
</feature>
<dbReference type="InterPro" id="IPR045621">
    <property type="entry name" value="BPD_transp_1_N"/>
</dbReference>
<keyword evidence="3" id="KW-1003">Cell membrane</keyword>
<feature type="domain" description="ABC transmembrane type-1" evidence="8">
    <location>
        <begin position="123"/>
        <end position="329"/>
    </location>
</feature>
<dbReference type="SUPFAM" id="SSF161098">
    <property type="entry name" value="MetI-like"/>
    <property type="match status" value="1"/>
</dbReference>
<feature type="transmembrane region" description="Helical" evidence="7">
    <location>
        <begin position="310"/>
        <end position="336"/>
    </location>
</feature>
<evidence type="ECO:0000313" key="10">
    <source>
        <dbReference type="Proteomes" id="UP001589608"/>
    </source>
</evidence>
<keyword evidence="2 7" id="KW-0813">Transport</keyword>
<accession>A0ABV5MKH8</accession>
<feature type="transmembrane region" description="Helical" evidence="7">
    <location>
        <begin position="161"/>
        <end position="183"/>
    </location>
</feature>
<dbReference type="Proteomes" id="UP001589608">
    <property type="component" value="Unassembled WGS sequence"/>
</dbReference>
<keyword evidence="4 7" id="KW-0812">Transmembrane</keyword>
<evidence type="ECO:0000256" key="3">
    <source>
        <dbReference type="ARBA" id="ARBA00022475"/>
    </source>
</evidence>
<reference evidence="9 10" key="1">
    <citation type="submission" date="2024-09" db="EMBL/GenBank/DDBJ databases">
        <authorList>
            <person name="Sun Q."/>
            <person name="Mori K."/>
        </authorList>
    </citation>
    <scope>NUCLEOTIDE SEQUENCE [LARGE SCALE GENOMIC DNA]</scope>
    <source>
        <strain evidence="9 10">JCM 3307</strain>
    </source>
</reference>
<gene>
    <name evidence="9" type="ORF">ACFFTR_40275</name>
</gene>
<name>A0ABV5MKH8_9ACTN</name>
<evidence type="ECO:0000259" key="8">
    <source>
        <dbReference type="PROSITE" id="PS50928"/>
    </source>
</evidence>
<comment type="subcellular location">
    <subcellularLocation>
        <location evidence="1 7">Cell membrane</location>
        <topology evidence="1 7">Multi-pass membrane protein</topology>
    </subcellularLocation>
</comment>
<feature type="transmembrane region" description="Helical" evidence="7">
    <location>
        <begin position="265"/>
        <end position="290"/>
    </location>
</feature>
<organism evidence="9 10">
    <name type="scientific">Dactylosporangium vinaceum</name>
    <dbReference type="NCBI Taxonomy" id="53362"/>
    <lineage>
        <taxon>Bacteria</taxon>
        <taxon>Bacillati</taxon>
        <taxon>Actinomycetota</taxon>
        <taxon>Actinomycetes</taxon>
        <taxon>Micromonosporales</taxon>
        <taxon>Micromonosporaceae</taxon>
        <taxon>Dactylosporangium</taxon>
    </lineage>
</organism>
<dbReference type="PROSITE" id="PS50928">
    <property type="entry name" value="ABC_TM1"/>
    <property type="match status" value="1"/>
</dbReference>
<dbReference type="PANTHER" id="PTHR43163:SF6">
    <property type="entry name" value="DIPEPTIDE TRANSPORT SYSTEM PERMEASE PROTEIN DPPB-RELATED"/>
    <property type="match status" value="1"/>
</dbReference>
<keyword evidence="6 7" id="KW-0472">Membrane</keyword>
<protein>
    <submittedName>
        <fullName evidence="9">ABC transporter permease</fullName>
    </submittedName>
</protein>
<feature type="transmembrane region" description="Helical" evidence="7">
    <location>
        <begin position="33"/>
        <end position="51"/>
    </location>
</feature>
<dbReference type="Pfam" id="PF19300">
    <property type="entry name" value="BPD_transp_1_N"/>
    <property type="match status" value="1"/>
</dbReference>
<evidence type="ECO:0000256" key="2">
    <source>
        <dbReference type="ARBA" id="ARBA00022448"/>
    </source>
</evidence>
<dbReference type="Gene3D" id="1.10.3720.10">
    <property type="entry name" value="MetI-like"/>
    <property type="match status" value="1"/>
</dbReference>
<keyword evidence="5 7" id="KW-1133">Transmembrane helix</keyword>
<sequence>MRRRARRVHAHPPGLLTVRGVERILGAYLVRRLLVNVLVFFLITIAIFGLVHKTPGDPIAMQVPADQLNSGSAEFIAQKRHELGLDQSVVVQYWHWLLNALHGDLGYSLLNGRAVTEVLGERIGPTVELMGVALVISLLVAIPLGIAAARRRNTVVDYSATVVSLGSVSIPVFFVALIAIYLFTLKLQWLPSSGISDPTAPSLLDTVRHLVLPALILGFGNSGPFMRYVRSSMITELQADYVRTAEAKGAPPRRVVLRHAFRNSLIPLLTVVASSVPQLLAGAVVIEQVFAWPGMGQLAVSSVNQHDYSVIIGFALLIAILVLLSNLLADVLYTLVDPRVRLR</sequence>
<feature type="transmembrane region" description="Helical" evidence="7">
    <location>
        <begin position="129"/>
        <end position="149"/>
    </location>
</feature>
<evidence type="ECO:0000256" key="5">
    <source>
        <dbReference type="ARBA" id="ARBA00022989"/>
    </source>
</evidence>
<evidence type="ECO:0000256" key="1">
    <source>
        <dbReference type="ARBA" id="ARBA00004651"/>
    </source>
</evidence>
<evidence type="ECO:0000256" key="7">
    <source>
        <dbReference type="RuleBase" id="RU363032"/>
    </source>
</evidence>
<dbReference type="EMBL" id="JBHMCA010000066">
    <property type="protein sequence ID" value="MFB9449351.1"/>
    <property type="molecule type" value="Genomic_DNA"/>
</dbReference>
<evidence type="ECO:0000313" key="9">
    <source>
        <dbReference type="EMBL" id="MFB9449351.1"/>
    </source>
</evidence>
<dbReference type="InterPro" id="IPR035906">
    <property type="entry name" value="MetI-like_sf"/>
</dbReference>
<proteinExistence type="inferred from homology"/>